<keyword evidence="1" id="KW-0732">Signal</keyword>
<evidence type="ECO:0000313" key="3">
    <source>
        <dbReference type="Proteomes" id="UP000504693"/>
    </source>
</evidence>
<dbReference type="Proteomes" id="UP000504693">
    <property type="component" value="Chromosome"/>
</dbReference>
<evidence type="ECO:0000313" key="2">
    <source>
        <dbReference type="EMBL" id="QKG71023.1"/>
    </source>
</evidence>
<gene>
    <name evidence="2" type="ORF">HQR01_06350</name>
</gene>
<feature type="signal peptide" evidence="1">
    <location>
        <begin position="1"/>
        <end position="22"/>
    </location>
</feature>
<dbReference type="KEGG" id="emv:HQR01_06350"/>
<dbReference type="AlphaFoldDB" id="A0A7D4B7B7"/>
<dbReference type="RefSeq" id="WP_173213594.1">
    <property type="nucleotide sequence ID" value="NZ_CP053921.1"/>
</dbReference>
<feature type="chain" id="PRO_5028931493" evidence="1">
    <location>
        <begin position="23"/>
        <end position="327"/>
    </location>
</feature>
<proteinExistence type="predicted"/>
<accession>A0A7D4B7B7</accession>
<organism evidence="2 3">
    <name type="scientific">Erythrobacter mangrovi</name>
    <dbReference type="NCBI Taxonomy" id="2739433"/>
    <lineage>
        <taxon>Bacteria</taxon>
        <taxon>Pseudomonadati</taxon>
        <taxon>Pseudomonadota</taxon>
        <taxon>Alphaproteobacteria</taxon>
        <taxon>Sphingomonadales</taxon>
        <taxon>Erythrobacteraceae</taxon>
        <taxon>Erythrobacter/Porphyrobacter group</taxon>
        <taxon>Erythrobacter</taxon>
    </lineage>
</organism>
<evidence type="ECO:0000256" key="1">
    <source>
        <dbReference type="SAM" id="SignalP"/>
    </source>
</evidence>
<reference evidence="2 3" key="1">
    <citation type="submission" date="2020-05" db="EMBL/GenBank/DDBJ databases">
        <title>Erythrobacter mangrovi sp. nov., isolated from rhizosphere soil of mangrove plant (Kandelia candel).</title>
        <authorList>
            <person name="Ye Y.H."/>
        </authorList>
    </citation>
    <scope>NUCLEOTIDE SEQUENCE [LARGE SCALE GENOMIC DNA]</scope>
    <source>
        <strain evidence="2 3">EB310</strain>
    </source>
</reference>
<dbReference type="EMBL" id="CP053921">
    <property type="protein sequence ID" value="QKG71023.1"/>
    <property type="molecule type" value="Genomic_DNA"/>
</dbReference>
<name>A0A7D4B7B7_9SPHN</name>
<keyword evidence="3" id="KW-1185">Reference proteome</keyword>
<dbReference type="PROSITE" id="PS51257">
    <property type="entry name" value="PROKAR_LIPOPROTEIN"/>
    <property type="match status" value="1"/>
</dbReference>
<protein>
    <submittedName>
        <fullName evidence="2">Uncharacterized protein</fullName>
    </submittedName>
</protein>
<sequence length="327" mass="35508">MTGLRRAIAALGLLASAGCVTASERSASCAIADGDRLWLVGALDNWRASARADLHIDPHPLPDVVTLDAHCTYLLKTGRTDRMTSREHGGQPVLPDGKPVPLGPVSFATGAKDGYFVMSLPTVWHAAGVKSGLGVEGLMDGVLLHEIMHTRQAELAGPQLDTLARANGIGEDDLTDNIVQERFGEDPTYRAAYERERDLLFAAAGAASDAQARSLAREALAALRARRARFFADENAFYEAFDDIFLTMEGMGQWLAYRHYVSPRGGAIDPTTALREVRRDGSQWTQDEGLALILVVDRLLPDWQARAFRDPDWRAEALLAAATGDSQ</sequence>